<evidence type="ECO:0000256" key="1">
    <source>
        <dbReference type="SAM" id="MobiDB-lite"/>
    </source>
</evidence>
<feature type="compositionally biased region" description="Polar residues" evidence="1">
    <location>
        <begin position="70"/>
        <end position="83"/>
    </location>
</feature>
<feature type="region of interest" description="Disordered" evidence="1">
    <location>
        <begin position="106"/>
        <end position="132"/>
    </location>
</feature>
<protein>
    <submittedName>
        <fullName evidence="2">Uncharacterized protein</fullName>
    </submittedName>
</protein>
<dbReference type="PANTHER" id="PTHR33738">
    <property type="entry name" value="EMB|CAB82975.1"/>
    <property type="match status" value="1"/>
</dbReference>
<evidence type="ECO:0000313" key="2">
    <source>
        <dbReference type="EMBL" id="GEU48515.1"/>
    </source>
</evidence>
<name>A0A6L2KKF3_TANCI</name>
<feature type="compositionally biased region" description="Polar residues" evidence="1">
    <location>
        <begin position="27"/>
        <end position="44"/>
    </location>
</feature>
<sequence>MDHKKDQSGGSSSSFTENLFGPKDANPASSSGLFSSVFGPSSTGLGRDLSHSKNSGASKQHEYRGPYGSGKQSAPGNPMYQNETVAEPSYLSSSIYYGGQEVYYPNTQTTRPHHTFKKDGGDDDVNGSGASRGNWWQGSFNY</sequence>
<reference evidence="2" key="1">
    <citation type="journal article" date="2019" name="Sci. Rep.">
        <title>Draft genome of Tanacetum cinerariifolium, the natural source of mosquito coil.</title>
        <authorList>
            <person name="Yamashiro T."/>
            <person name="Shiraishi A."/>
            <person name="Satake H."/>
            <person name="Nakayama K."/>
        </authorList>
    </citation>
    <scope>NUCLEOTIDE SEQUENCE</scope>
</reference>
<proteinExistence type="predicted"/>
<feature type="compositionally biased region" description="Polar residues" evidence="1">
    <location>
        <begin position="8"/>
        <end position="17"/>
    </location>
</feature>
<dbReference type="PANTHER" id="PTHR33738:SF21">
    <property type="entry name" value="TPRXL"/>
    <property type="match status" value="1"/>
</dbReference>
<accession>A0A6L2KKF3</accession>
<comment type="caution">
    <text evidence="2">The sequence shown here is derived from an EMBL/GenBank/DDBJ whole genome shotgun (WGS) entry which is preliminary data.</text>
</comment>
<feature type="region of interest" description="Disordered" evidence="1">
    <location>
        <begin position="1"/>
        <end position="83"/>
    </location>
</feature>
<gene>
    <name evidence="2" type="ORF">Tci_020493</name>
</gene>
<dbReference type="EMBL" id="BKCJ010002431">
    <property type="protein sequence ID" value="GEU48515.1"/>
    <property type="molecule type" value="Genomic_DNA"/>
</dbReference>
<organism evidence="2">
    <name type="scientific">Tanacetum cinerariifolium</name>
    <name type="common">Dalmatian daisy</name>
    <name type="synonym">Chrysanthemum cinerariifolium</name>
    <dbReference type="NCBI Taxonomy" id="118510"/>
    <lineage>
        <taxon>Eukaryota</taxon>
        <taxon>Viridiplantae</taxon>
        <taxon>Streptophyta</taxon>
        <taxon>Embryophyta</taxon>
        <taxon>Tracheophyta</taxon>
        <taxon>Spermatophyta</taxon>
        <taxon>Magnoliopsida</taxon>
        <taxon>eudicotyledons</taxon>
        <taxon>Gunneridae</taxon>
        <taxon>Pentapetalae</taxon>
        <taxon>asterids</taxon>
        <taxon>campanulids</taxon>
        <taxon>Asterales</taxon>
        <taxon>Asteraceae</taxon>
        <taxon>Asteroideae</taxon>
        <taxon>Anthemideae</taxon>
        <taxon>Anthemidinae</taxon>
        <taxon>Tanacetum</taxon>
    </lineage>
</organism>
<dbReference type="AlphaFoldDB" id="A0A6L2KKF3"/>